<name>A0A8A4TPD2_SULCO</name>
<keyword evidence="1" id="KW-0677">Repeat</keyword>
<dbReference type="InterPro" id="IPR022385">
    <property type="entry name" value="Rhs_assc_core"/>
</dbReference>
<dbReference type="RefSeq" id="WP_237381200.1">
    <property type="nucleotide sequence ID" value="NZ_CP071793.1"/>
</dbReference>
<dbReference type="Pfam" id="PF25023">
    <property type="entry name" value="TEN_YD-shell"/>
    <property type="match status" value="3"/>
</dbReference>
<organism evidence="4 5">
    <name type="scientific">Sulfidibacter corallicola</name>
    <dbReference type="NCBI Taxonomy" id="2818388"/>
    <lineage>
        <taxon>Bacteria</taxon>
        <taxon>Pseudomonadati</taxon>
        <taxon>Acidobacteriota</taxon>
        <taxon>Holophagae</taxon>
        <taxon>Acanthopleuribacterales</taxon>
        <taxon>Acanthopleuribacteraceae</taxon>
        <taxon>Sulfidibacter</taxon>
    </lineage>
</organism>
<sequence length="1176" mass="133946">MSLKSTGRKAVGHPIDVASGVVFTTRTDILFHGAVPFVWERRYGTDQLEEAPSFLGHGWSSSYDITLTRDLDGFAFRDRNGITHYFDVDDDTFDDRAAFRLIQPESRLELRRIQDHYRVLAYGQDDDPSQIYLFAARDAGDEEPMPLARIENPAGWRLEFQYDGAGFPTTVVQAREKRTFQFHYGQFGEARRLTEITTYAEGRDIALVRYSYDATGRMTEAYDIGNSPDTYGYDEKHRMVHDAPRGMGSFSFTYDERDRCIASCGIDDYQKTELSYDEMSRTTVVTNSHGHRTTYQWNERGQVEAQISPSGAQSTWQFDSAGRLVREVDPEGGVLAFEYDGEGHTVAITDPLGHGYRLQYNELHLPTRMIDAHGQKWTREYDARGYLVATTDPKGGRWTYEWDPNGDMVRVENAEGAVQKFRYDARGNNISHSDWAGNWGQFEYDDRGHMTTFTDPTGKVTLHSYDFEGHLTQTTYPDGMTNRFTWDHAGRLASVVNGRNHELRFNYGPNGHLTGIVNARGLERRFEWDTEPGRLLAVINENGERMSYTYDEDGWKIKETRFNGSVLTMERDKAGLCSAVINGEGERIEMKRDAGGRLIRKELPNGEQVTFEWSPSHHLIKAENSQASLHLERDCYGQVIREIQGDHHVENTYNRLSDRLTRRTSLGDLVQFGYDLNSQITSIGMPQGAVNLRRDPLGREIERFLPGGAVLSTRYDDGGLLSEQRLATRDPAAAATVERRFTYDPNGNPIRVEDARWGDFAHRFDETNQPIASDRNGRPRERFAYDNADNKQWVDSGEPRAYGPGGALVQSGRTRYRYDRAGRMVAREEVAADGSRKCWSFQWDAEERLRKVETPEGQVWEYSYDPLGRRTVRTGPDVQCRYVWDSLTVAHVIERRNDTDRVSTWLREEHTFSPLAVTREDQTLFAVNEPIGLTRELVDGSGNLHWAGLFDTWGALKAVDGSPESSDQPHRYQGQWFDDETGFAYNWFRYYMPDQGLYISEDPLGLNGNNHLYQYAHNPYTWIDPYGLAGSGGGPFNIDQNGTMTRSNGSVVNLPSNKCSAIVTTPQGQRMAFVSGWGEGNATWRAGHAQSHRSIRQHTRSGPMGNWCHAEMHALSHVLSNSRQFRGTTVTLQIRFPPCTQGGTGCRHSLRHLRQELRRRGIRLRVIPRNIHTSCP</sequence>
<dbReference type="GO" id="GO:0008270">
    <property type="term" value="F:zinc ion binding"/>
    <property type="evidence" value="ECO:0007669"/>
    <property type="project" value="InterPro"/>
</dbReference>
<dbReference type="InterPro" id="IPR050708">
    <property type="entry name" value="T6SS_VgrG/RHS"/>
</dbReference>
<dbReference type="GO" id="GO:0016787">
    <property type="term" value="F:hydrolase activity"/>
    <property type="evidence" value="ECO:0007669"/>
    <property type="project" value="InterPro"/>
</dbReference>
<dbReference type="NCBIfam" id="TIGR01643">
    <property type="entry name" value="YD_repeat_2x"/>
    <property type="match status" value="7"/>
</dbReference>
<dbReference type="PANTHER" id="PTHR32305:SF15">
    <property type="entry name" value="PROTEIN RHSA-RELATED"/>
    <property type="match status" value="1"/>
</dbReference>
<proteinExistence type="predicted"/>
<dbReference type="InterPro" id="IPR006530">
    <property type="entry name" value="YD"/>
</dbReference>
<dbReference type="Proteomes" id="UP000663929">
    <property type="component" value="Chromosome"/>
</dbReference>
<evidence type="ECO:0000259" key="3">
    <source>
        <dbReference type="Pfam" id="PF25023"/>
    </source>
</evidence>
<feature type="domain" description="Teneurin-like YD-shell" evidence="3">
    <location>
        <begin position="169"/>
        <end position="432"/>
    </location>
</feature>
<evidence type="ECO:0000259" key="2">
    <source>
        <dbReference type="Pfam" id="PF20148"/>
    </source>
</evidence>
<protein>
    <submittedName>
        <fullName evidence="4">RHS repeat protein</fullName>
    </submittedName>
</protein>
<evidence type="ECO:0000256" key="1">
    <source>
        <dbReference type="ARBA" id="ARBA00022737"/>
    </source>
</evidence>
<dbReference type="PANTHER" id="PTHR32305">
    <property type="match status" value="1"/>
</dbReference>
<dbReference type="SUPFAM" id="SSF69304">
    <property type="entry name" value="Tricorn protease N-terminal domain"/>
    <property type="match status" value="1"/>
</dbReference>
<dbReference type="AlphaFoldDB" id="A0A8A4TPD2"/>
<dbReference type="PRINTS" id="PR00394">
    <property type="entry name" value="RHSPROTEIN"/>
</dbReference>
<dbReference type="Pfam" id="PF20148">
    <property type="entry name" value="DUF6531"/>
    <property type="match status" value="1"/>
</dbReference>
<gene>
    <name evidence="4" type="ORF">J3U87_01225</name>
</gene>
<feature type="domain" description="Teneurin-like YD-shell" evidence="3">
    <location>
        <begin position="443"/>
        <end position="626"/>
    </location>
</feature>
<dbReference type="InterPro" id="IPR056823">
    <property type="entry name" value="TEN-like_YD-shell"/>
</dbReference>
<feature type="domain" description="DUF6531" evidence="2">
    <location>
        <begin position="12"/>
        <end position="86"/>
    </location>
</feature>
<dbReference type="InterPro" id="IPR045351">
    <property type="entry name" value="DUF6531"/>
</dbReference>
<evidence type="ECO:0000313" key="5">
    <source>
        <dbReference type="Proteomes" id="UP000663929"/>
    </source>
</evidence>
<evidence type="ECO:0000313" key="4">
    <source>
        <dbReference type="EMBL" id="QTD51064.1"/>
    </source>
</evidence>
<accession>A0A8A4TPD2</accession>
<dbReference type="EMBL" id="CP071793">
    <property type="protein sequence ID" value="QTD51064.1"/>
    <property type="molecule type" value="Genomic_DNA"/>
</dbReference>
<feature type="domain" description="Teneurin-like YD-shell" evidence="3">
    <location>
        <begin position="773"/>
        <end position="1002"/>
    </location>
</feature>
<dbReference type="KEGG" id="scor:J3U87_01225"/>
<dbReference type="Gene3D" id="2.180.10.10">
    <property type="entry name" value="RHS repeat-associated core"/>
    <property type="match status" value="3"/>
</dbReference>
<dbReference type="PROSITE" id="PS00903">
    <property type="entry name" value="CYT_DCMP_DEAMINASES_1"/>
    <property type="match status" value="1"/>
</dbReference>
<reference evidence="4" key="1">
    <citation type="submission" date="2021-03" db="EMBL/GenBank/DDBJ databases">
        <title>Acanthopleuribacteraceae sp. M133.</title>
        <authorList>
            <person name="Wang G."/>
        </authorList>
    </citation>
    <scope>NUCLEOTIDE SEQUENCE</scope>
    <source>
        <strain evidence="4">M133</strain>
    </source>
</reference>
<keyword evidence="5" id="KW-1185">Reference proteome</keyword>
<dbReference type="InterPro" id="IPR016192">
    <property type="entry name" value="APOBEC/CMP_deaminase_Zn-bd"/>
</dbReference>
<dbReference type="NCBIfam" id="TIGR03696">
    <property type="entry name" value="Rhs_assc_core"/>
    <property type="match status" value="1"/>
</dbReference>